<accession>A0A8X7QUZ3</accession>
<gene>
    <name evidence="1" type="ORF">Bca52824_057605</name>
</gene>
<name>A0A8X7QUZ3_BRACI</name>
<sequence length="134" mass="14892">MFQAPVSKSPVAVYFSDVSPRPAESELPFRLVHFWEAINIAKGGTFIGLELLLIDQQWEKVCSSRVITVLDWLKISGSAADRGFEVVSSEIVGFTVVVALFVIEHAYKEEIVDASELTPISGYLQHMRSAHPSR</sequence>
<protein>
    <submittedName>
        <fullName evidence="1">Uncharacterized protein</fullName>
    </submittedName>
</protein>
<reference evidence="1 2" key="1">
    <citation type="submission" date="2020-02" db="EMBL/GenBank/DDBJ databases">
        <authorList>
            <person name="Ma Q."/>
            <person name="Huang Y."/>
            <person name="Song X."/>
            <person name="Pei D."/>
        </authorList>
    </citation>
    <scope>NUCLEOTIDE SEQUENCE [LARGE SCALE GENOMIC DNA]</scope>
    <source>
        <strain evidence="1">Sxm20200214</strain>
        <tissue evidence="1">Leaf</tissue>
    </source>
</reference>
<dbReference type="OrthoDB" id="10398076at2759"/>
<dbReference type="Proteomes" id="UP000886595">
    <property type="component" value="Unassembled WGS sequence"/>
</dbReference>
<keyword evidence="2" id="KW-1185">Reference proteome</keyword>
<dbReference type="EMBL" id="JAAMPC010000012">
    <property type="protein sequence ID" value="KAG2275050.1"/>
    <property type="molecule type" value="Genomic_DNA"/>
</dbReference>
<evidence type="ECO:0000313" key="1">
    <source>
        <dbReference type="EMBL" id="KAG2275050.1"/>
    </source>
</evidence>
<dbReference type="AlphaFoldDB" id="A0A8X7QUZ3"/>
<evidence type="ECO:0000313" key="2">
    <source>
        <dbReference type="Proteomes" id="UP000886595"/>
    </source>
</evidence>
<comment type="caution">
    <text evidence="1">The sequence shown here is derived from an EMBL/GenBank/DDBJ whole genome shotgun (WGS) entry which is preliminary data.</text>
</comment>
<proteinExistence type="predicted"/>
<organism evidence="1 2">
    <name type="scientific">Brassica carinata</name>
    <name type="common">Ethiopian mustard</name>
    <name type="synonym">Abyssinian cabbage</name>
    <dbReference type="NCBI Taxonomy" id="52824"/>
    <lineage>
        <taxon>Eukaryota</taxon>
        <taxon>Viridiplantae</taxon>
        <taxon>Streptophyta</taxon>
        <taxon>Embryophyta</taxon>
        <taxon>Tracheophyta</taxon>
        <taxon>Spermatophyta</taxon>
        <taxon>Magnoliopsida</taxon>
        <taxon>eudicotyledons</taxon>
        <taxon>Gunneridae</taxon>
        <taxon>Pentapetalae</taxon>
        <taxon>rosids</taxon>
        <taxon>malvids</taxon>
        <taxon>Brassicales</taxon>
        <taxon>Brassicaceae</taxon>
        <taxon>Brassiceae</taxon>
        <taxon>Brassica</taxon>
    </lineage>
</organism>